<comment type="cofactor">
    <cofactor evidence="1">
        <name>Zn(2+)</name>
        <dbReference type="ChEBI" id="CHEBI:29105"/>
    </cofactor>
</comment>
<keyword evidence="6" id="KW-0560">Oxidoreductase</keyword>
<comment type="similarity">
    <text evidence="2">Belongs to the MsrB Met sulfoxide reductase family.</text>
</comment>
<dbReference type="PANTHER" id="PTHR10173:SF52">
    <property type="entry name" value="METHIONINE-R-SULFOXIDE REDUCTASE B1"/>
    <property type="match status" value="1"/>
</dbReference>
<dbReference type="GO" id="GO:0046872">
    <property type="term" value="F:metal ion binding"/>
    <property type="evidence" value="ECO:0007669"/>
    <property type="project" value="UniProtKB-KW"/>
</dbReference>
<dbReference type="InterPro" id="IPR028427">
    <property type="entry name" value="Met_Sox_Rdtase_MsrB"/>
</dbReference>
<dbReference type="PROSITE" id="PS51790">
    <property type="entry name" value="MSRB"/>
    <property type="match status" value="1"/>
</dbReference>
<gene>
    <name evidence="9" type="ORF">SAMN05444281_2259</name>
</gene>
<dbReference type="FunFam" id="2.170.150.20:FF:000001">
    <property type="entry name" value="Peptide methionine sulfoxide reductase MsrB"/>
    <property type="match status" value="1"/>
</dbReference>
<dbReference type="Pfam" id="PF01641">
    <property type="entry name" value="SelR"/>
    <property type="match status" value="1"/>
</dbReference>
<dbReference type="EMBL" id="FQXQ01000004">
    <property type="protein sequence ID" value="SHH83033.1"/>
    <property type="molecule type" value="Genomic_DNA"/>
</dbReference>
<dbReference type="InterPro" id="IPR011057">
    <property type="entry name" value="Mss4-like_sf"/>
</dbReference>
<dbReference type="SUPFAM" id="SSF51316">
    <property type="entry name" value="Mss4-like"/>
    <property type="match status" value="1"/>
</dbReference>
<evidence type="ECO:0000256" key="1">
    <source>
        <dbReference type="ARBA" id="ARBA00001947"/>
    </source>
</evidence>
<feature type="domain" description="MsrB" evidence="8">
    <location>
        <begin position="29"/>
        <end position="151"/>
    </location>
</feature>
<evidence type="ECO:0000256" key="5">
    <source>
        <dbReference type="ARBA" id="ARBA00022833"/>
    </source>
</evidence>
<dbReference type="AlphaFoldDB" id="A0A1M5W764"/>
<evidence type="ECO:0000256" key="6">
    <source>
        <dbReference type="ARBA" id="ARBA00023002"/>
    </source>
</evidence>
<keyword evidence="4" id="KW-0479">Metal-binding</keyword>
<reference evidence="10" key="1">
    <citation type="submission" date="2016-11" db="EMBL/GenBank/DDBJ databases">
        <authorList>
            <person name="Varghese N."/>
            <person name="Submissions S."/>
        </authorList>
    </citation>
    <scope>NUCLEOTIDE SEQUENCE [LARGE SCALE GENOMIC DNA]</scope>
    <source>
        <strain evidence="10">DSM 100572</strain>
    </source>
</reference>
<dbReference type="Proteomes" id="UP000184109">
    <property type="component" value="Unassembled WGS sequence"/>
</dbReference>
<dbReference type="GO" id="GO:0033743">
    <property type="term" value="F:peptide-methionine (R)-S-oxide reductase activity"/>
    <property type="evidence" value="ECO:0007669"/>
    <property type="project" value="UniProtKB-EC"/>
</dbReference>
<evidence type="ECO:0000256" key="2">
    <source>
        <dbReference type="ARBA" id="ARBA00007174"/>
    </source>
</evidence>
<name>A0A1M5W764_9FLAO</name>
<dbReference type="GO" id="GO:0030091">
    <property type="term" value="P:protein repair"/>
    <property type="evidence" value="ECO:0007669"/>
    <property type="project" value="InterPro"/>
</dbReference>
<proteinExistence type="inferred from homology"/>
<organism evidence="9 10">
    <name type="scientific">Wenyingzhuangia marina</name>
    <dbReference type="NCBI Taxonomy" id="1195760"/>
    <lineage>
        <taxon>Bacteria</taxon>
        <taxon>Pseudomonadati</taxon>
        <taxon>Bacteroidota</taxon>
        <taxon>Flavobacteriia</taxon>
        <taxon>Flavobacteriales</taxon>
        <taxon>Flavobacteriaceae</taxon>
        <taxon>Wenyingzhuangia</taxon>
    </lineage>
</organism>
<evidence type="ECO:0000313" key="10">
    <source>
        <dbReference type="Proteomes" id="UP000184109"/>
    </source>
</evidence>
<dbReference type="InterPro" id="IPR002579">
    <property type="entry name" value="Met_Sox_Rdtase_MsrB_dom"/>
</dbReference>
<dbReference type="GO" id="GO:0005737">
    <property type="term" value="C:cytoplasm"/>
    <property type="evidence" value="ECO:0007669"/>
    <property type="project" value="TreeGrafter"/>
</dbReference>
<dbReference type="NCBIfam" id="TIGR00357">
    <property type="entry name" value="peptide-methionine (R)-S-oxide reductase MsrB"/>
    <property type="match status" value="1"/>
</dbReference>
<evidence type="ECO:0000256" key="7">
    <source>
        <dbReference type="ARBA" id="ARBA00048488"/>
    </source>
</evidence>
<evidence type="ECO:0000313" key="9">
    <source>
        <dbReference type="EMBL" id="SHH83033.1"/>
    </source>
</evidence>
<dbReference type="RefSeq" id="WP_073121547.1">
    <property type="nucleotide sequence ID" value="NZ_BMEN01000004.1"/>
</dbReference>
<sequence>MKSKLSFFTLFTVFFIGSISAQKKIIKTDAEWKKILTPAQYQVLRKAGTEPAFSGKYDHFYKKGTYYCAACNTPLFTSKSKFDSGSGWPSFDNHIGNNVGFHEDDKYGITRTEIICNICDGHLGHMFMDGPKKTTGKRYCVNSLALKFKKSQ</sequence>
<dbReference type="PANTHER" id="PTHR10173">
    <property type="entry name" value="METHIONINE SULFOXIDE REDUCTASE"/>
    <property type="match status" value="1"/>
</dbReference>
<accession>A0A1M5W764</accession>
<keyword evidence="5" id="KW-0862">Zinc</keyword>
<keyword evidence="10" id="KW-1185">Reference proteome</keyword>
<evidence type="ECO:0000256" key="4">
    <source>
        <dbReference type="ARBA" id="ARBA00022723"/>
    </source>
</evidence>
<dbReference type="OrthoDB" id="4174719at2"/>
<dbReference type="STRING" id="1195760.SAMN05444281_2259"/>
<protein>
    <recommendedName>
        <fullName evidence="3">peptide-methionine (R)-S-oxide reductase</fullName>
        <ecNumber evidence="3">1.8.4.12</ecNumber>
    </recommendedName>
</protein>
<evidence type="ECO:0000256" key="3">
    <source>
        <dbReference type="ARBA" id="ARBA00012499"/>
    </source>
</evidence>
<dbReference type="GO" id="GO:0006979">
    <property type="term" value="P:response to oxidative stress"/>
    <property type="evidence" value="ECO:0007669"/>
    <property type="project" value="InterPro"/>
</dbReference>
<dbReference type="Gene3D" id="2.170.150.20">
    <property type="entry name" value="Peptide methionine sulfoxide reductase"/>
    <property type="match status" value="1"/>
</dbReference>
<evidence type="ECO:0000259" key="8">
    <source>
        <dbReference type="PROSITE" id="PS51790"/>
    </source>
</evidence>
<comment type="catalytic activity">
    <reaction evidence="7">
        <text>L-methionyl-[protein] + [thioredoxin]-disulfide + H2O = L-methionyl-(R)-S-oxide-[protein] + [thioredoxin]-dithiol</text>
        <dbReference type="Rhea" id="RHEA:24164"/>
        <dbReference type="Rhea" id="RHEA-COMP:10698"/>
        <dbReference type="Rhea" id="RHEA-COMP:10700"/>
        <dbReference type="Rhea" id="RHEA-COMP:12313"/>
        <dbReference type="Rhea" id="RHEA-COMP:12314"/>
        <dbReference type="ChEBI" id="CHEBI:15377"/>
        <dbReference type="ChEBI" id="CHEBI:16044"/>
        <dbReference type="ChEBI" id="CHEBI:29950"/>
        <dbReference type="ChEBI" id="CHEBI:45764"/>
        <dbReference type="ChEBI" id="CHEBI:50058"/>
        <dbReference type="EC" id="1.8.4.12"/>
    </reaction>
</comment>
<dbReference type="EC" id="1.8.4.12" evidence="3"/>